<feature type="region of interest" description="Disordered" evidence="1">
    <location>
        <begin position="34"/>
        <end position="70"/>
    </location>
</feature>
<reference evidence="2" key="1">
    <citation type="journal article" date="2021" name="Microb. Physiol.">
        <title>Proteogenomic Insights into the Physiology of Marine, Sulfate-Reducing, Filamentous Desulfonema limicola and Desulfonema magnum.</title>
        <authorList>
            <person name="Schnaars V."/>
            <person name="Wohlbrand L."/>
            <person name="Scheve S."/>
            <person name="Hinrichs C."/>
            <person name="Reinhardt R."/>
            <person name="Rabus R."/>
        </authorList>
    </citation>
    <scope>NUCLEOTIDE SEQUENCE</scope>
    <source>
        <strain evidence="2">4be13</strain>
    </source>
</reference>
<gene>
    <name evidence="2" type="ORF">dnm_053080</name>
</gene>
<evidence type="ECO:0000256" key="1">
    <source>
        <dbReference type="SAM" id="MobiDB-lite"/>
    </source>
</evidence>
<evidence type="ECO:0000313" key="2">
    <source>
        <dbReference type="EMBL" id="QTA89258.1"/>
    </source>
</evidence>
<dbReference type="Proteomes" id="UP000663722">
    <property type="component" value="Chromosome"/>
</dbReference>
<sequence>MQKFRFAPPHFCIPDQLSILNFLIITDLGEAGNMTTDSGDETDSTGRYDSGSPKGVSDPESPIPYPGRQPVIRCRGKPIYKTAGRGLQPRPKRLFSGVGKYFGRGCKPRPADRLSEAVYAVSIPSISGSLVNRRFGQEELIFIVSIPSISGSLVNISGVELAADGVSIPSISGSLVNLEERDSIKIQYVFQSPPFPGLWSTFIIFDEKCMETVSIPSISGSLVNLEERDSIKIQYVFQSPPFPGLWSTLEVS</sequence>
<dbReference type="EMBL" id="CP061800">
    <property type="protein sequence ID" value="QTA89258.1"/>
    <property type="molecule type" value="Genomic_DNA"/>
</dbReference>
<organism evidence="2 3">
    <name type="scientific">Desulfonema magnum</name>
    <dbReference type="NCBI Taxonomy" id="45655"/>
    <lineage>
        <taxon>Bacteria</taxon>
        <taxon>Pseudomonadati</taxon>
        <taxon>Thermodesulfobacteriota</taxon>
        <taxon>Desulfobacteria</taxon>
        <taxon>Desulfobacterales</taxon>
        <taxon>Desulfococcaceae</taxon>
        <taxon>Desulfonema</taxon>
    </lineage>
</organism>
<name>A0A975BPH7_9BACT</name>
<protein>
    <submittedName>
        <fullName evidence="2">Uncharacterized protein</fullName>
    </submittedName>
</protein>
<proteinExistence type="predicted"/>
<dbReference type="AlphaFoldDB" id="A0A975BPH7"/>
<keyword evidence="3" id="KW-1185">Reference proteome</keyword>
<accession>A0A975BPH7</accession>
<dbReference type="KEGG" id="dmm:dnm_053080"/>
<evidence type="ECO:0000313" key="3">
    <source>
        <dbReference type="Proteomes" id="UP000663722"/>
    </source>
</evidence>